<accession>A0A1L3LZ91</accession>
<dbReference type="KEGG" id="same:SAMCFNEI73_pC1723"/>
<geneLocation type="plasmid" evidence="1 2">
    <name>C</name>
</geneLocation>
<sequence>MWTHVLLGLCVATIAAIQLFAGRQTDKPSSTRLKPGE</sequence>
<dbReference type="AlphaFoldDB" id="A0A1L3LZ91"/>
<name>A0A1L3LZ91_9HYPH</name>
<dbReference type="EMBL" id="CP013110">
    <property type="protein sequence ID" value="APG95427.1"/>
    <property type="molecule type" value="Genomic_DNA"/>
</dbReference>
<protein>
    <submittedName>
        <fullName evidence="1">Uncharacterized protein</fullName>
    </submittedName>
</protein>
<evidence type="ECO:0000313" key="2">
    <source>
        <dbReference type="Proteomes" id="UP000182306"/>
    </source>
</evidence>
<keyword evidence="2" id="KW-1185">Reference proteome</keyword>
<gene>
    <name evidence="1" type="ORF">SAMCFNEI73_pC1723</name>
</gene>
<proteinExistence type="predicted"/>
<keyword evidence="1" id="KW-0614">Plasmid</keyword>
<reference evidence="1 2" key="1">
    <citation type="submission" date="2015-10" db="EMBL/GenBank/DDBJ databases">
        <title>Genomic differences between typical nodule nitrogen-fixing rhizobial strains and those coming from bean seeds.</title>
        <authorList>
            <person name="Peralta H."/>
            <person name="Aguilar-Vera A."/>
            <person name="Diaz R."/>
            <person name="Mora Y."/>
            <person name="Martinez-Batallar G."/>
            <person name="Salazar E."/>
            <person name="Vargas-Lagunas C."/>
            <person name="Encarnacion S."/>
            <person name="Girard L."/>
            <person name="Mora J."/>
        </authorList>
    </citation>
    <scope>NUCLEOTIDE SEQUENCE [LARGE SCALE GENOMIC DNA]</scope>
    <source>
        <strain evidence="1 2">CFNEI 73</strain>
        <plasmid evidence="1 2">C</plasmid>
    </source>
</reference>
<organism evidence="1 2">
    <name type="scientific">Sinorhizobium americanum</name>
    <dbReference type="NCBI Taxonomy" id="194963"/>
    <lineage>
        <taxon>Bacteria</taxon>
        <taxon>Pseudomonadati</taxon>
        <taxon>Pseudomonadota</taxon>
        <taxon>Alphaproteobacteria</taxon>
        <taxon>Hyphomicrobiales</taxon>
        <taxon>Rhizobiaceae</taxon>
        <taxon>Sinorhizobium/Ensifer group</taxon>
        <taxon>Sinorhizobium</taxon>
    </lineage>
</organism>
<dbReference type="Proteomes" id="UP000182306">
    <property type="component" value="Plasmid C"/>
</dbReference>
<evidence type="ECO:0000313" key="1">
    <source>
        <dbReference type="EMBL" id="APG95427.1"/>
    </source>
</evidence>